<dbReference type="RefSeq" id="WP_268918040.1">
    <property type="nucleotide sequence ID" value="NZ_JAPTMY010000027.1"/>
</dbReference>
<feature type="compositionally biased region" description="Low complexity" evidence="1">
    <location>
        <begin position="69"/>
        <end position="80"/>
    </location>
</feature>
<feature type="region of interest" description="Disordered" evidence="1">
    <location>
        <begin position="1"/>
        <end position="39"/>
    </location>
</feature>
<reference evidence="2" key="1">
    <citation type="submission" date="2022-10" db="EMBL/GenBank/DDBJ databases">
        <title>Genome sequence of Actinomyces israelii ATCC 10048.</title>
        <authorList>
            <person name="Watt R.M."/>
            <person name="Tong W.M."/>
        </authorList>
    </citation>
    <scope>NUCLEOTIDE SEQUENCE</scope>
    <source>
        <strain evidence="2">ATCC 10048</strain>
    </source>
</reference>
<dbReference type="Proteomes" id="UP001072034">
    <property type="component" value="Unassembled WGS sequence"/>
</dbReference>
<organism evidence="2 3">
    <name type="scientific">Actinomyces israelii</name>
    <dbReference type="NCBI Taxonomy" id="1659"/>
    <lineage>
        <taxon>Bacteria</taxon>
        <taxon>Bacillati</taxon>
        <taxon>Actinomycetota</taxon>
        <taxon>Actinomycetes</taxon>
        <taxon>Actinomycetales</taxon>
        <taxon>Actinomycetaceae</taxon>
        <taxon>Actinomyces</taxon>
    </lineage>
</organism>
<feature type="region of interest" description="Disordered" evidence="1">
    <location>
        <begin position="53"/>
        <end position="131"/>
    </location>
</feature>
<feature type="compositionally biased region" description="Low complexity" evidence="1">
    <location>
        <begin position="26"/>
        <end position="39"/>
    </location>
</feature>
<proteinExistence type="predicted"/>
<comment type="caution">
    <text evidence="2">The sequence shown here is derived from an EMBL/GenBank/DDBJ whole genome shotgun (WGS) entry which is preliminary data.</text>
</comment>
<evidence type="ECO:0000313" key="3">
    <source>
        <dbReference type="Proteomes" id="UP001072034"/>
    </source>
</evidence>
<evidence type="ECO:0000313" key="2">
    <source>
        <dbReference type="EMBL" id="MCZ0858689.1"/>
    </source>
</evidence>
<sequence length="131" mass="12731">MPTGPVVPADDADGLPGAKTGRRLTAPGAEEADGAGAPLAAEAADALDGVVIAEPADRTGGSADRARPPEVAAEAAWGAEAARRTEAAGGEATRELSAAPAFGSPGRATMGDPERAVAGAPGRAVEEARPL</sequence>
<accession>A0ABT4IAB4</accession>
<name>A0ABT4IAB4_9ACTO</name>
<evidence type="ECO:0000256" key="1">
    <source>
        <dbReference type="SAM" id="MobiDB-lite"/>
    </source>
</evidence>
<protein>
    <submittedName>
        <fullName evidence="2">Uncharacterized protein</fullName>
    </submittedName>
</protein>
<gene>
    <name evidence="2" type="ORF">OHJ16_11625</name>
</gene>
<dbReference type="EMBL" id="JAPTMY010000027">
    <property type="protein sequence ID" value="MCZ0858689.1"/>
    <property type="molecule type" value="Genomic_DNA"/>
</dbReference>
<keyword evidence="3" id="KW-1185">Reference proteome</keyword>